<dbReference type="InterPro" id="IPR051344">
    <property type="entry name" value="Vgb"/>
</dbReference>
<dbReference type="SUPFAM" id="SSF49785">
    <property type="entry name" value="Galactose-binding domain-like"/>
    <property type="match status" value="1"/>
</dbReference>
<dbReference type="AlphaFoldDB" id="A0A0C2S753"/>
<comment type="caution">
    <text evidence="1">The sequence shown here is derived from an EMBL/GenBank/DDBJ whole genome shotgun (WGS) entry which is preliminary data.</text>
</comment>
<dbReference type="InterPro" id="IPR008979">
    <property type="entry name" value="Galactose-bd-like_sf"/>
</dbReference>
<dbReference type="InterPro" id="IPR011047">
    <property type="entry name" value="Quinoprotein_ADH-like_sf"/>
</dbReference>
<dbReference type="SUPFAM" id="SSF50998">
    <property type="entry name" value="Quinoprotein alcohol dehydrogenase-like"/>
    <property type="match status" value="1"/>
</dbReference>
<sequence>MKAFKIALMLTASLVLFFEILMISHSPVQAEEFDLEQMNLLNGDFEEVLQNNVIPGWDRVPVNPAAGTAVEIVEDPVFSGNHSLLIDDQSTSASIGLTSHYVTIEPGETYRMTSEVFVASKSVRGYIKFFDQNGREVGSATELANTEGQWRTLTIDGAAPETATRAKIWFYMGAGGTSKAYVDNVKLYKKIVQPVVPVTEKFEAPVDHGEAVQIPLSQGAAYGVNNGVNEQYIVVTGSPAVFYAVNAETGEHLFSQEMPGLDVAWTVEVASDGNVYFAGTTNGVVYRYLPAEKRIENLGVNPSDKFIWDLEPSSDGKIYGATYPNSKVFEYDIATGEYTDLGPMKEGQQYARGLGVSNQYVYTGIGTDAALIRYERKTGEKTELEIPVSGQKTTIGEIEVYSGKLFVHNGSKMYVMDEETGEHLKTIDFQTKMSPPSPYNPVLIYYKNGDELFTYNMAENTTAKVENIPPVPGDTSVKAHAWITLNEGENAGQTVLAGMAAFTDSFFYNPTNDWYELHFPEVEARGVAINALSAIDGKVYAGGYQRGVSVFDQKSKEYVYSNKAFHQSEGIHEYNGNIYFGTYPGAKMYRYDPNKPFDYQENGLGNPGLFLDIEDEQDRPFAMTTGDNQLFIGTIPGYGKLGGAITVVSEEENKKGEMVIESQTYRNIVKDQSIFGLAYKDGKLFGGTSITGGLGINPAADEAKMFVFDVETGQVIKEFTPEIPGYTNKMQMIGDLSFGPDGLLWGIIDGIIFAMDPETFEVVKSKIVYETAFNSSKFRPFYLQWGNDGLLYTTLNRKLTVVDPQTLNTQQLVDGTVNLMSLGTNGSIYYAMGSKLFELPIKQPDEIELYAPQKRAKVNEELSFYIKAKNRDELSIRLGNLPFENEYFSIVDFEQGLAKKSGRDIVVQLPESEEKIKIIGSSKGNDWTEETVYKVNIKAKRHIPATRVVLEKYLELDKEKFSLHYYQH</sequence>
<dbReference type="InterPro" id="IPR015943">
    <property type="entry name" value="WD40/YVTN_repeat-like_dom_sf"/>
</dbReference>
<evidence type="ECO:0000313" key="1">
    <source>
        <dbReference type="EMBL" id="KIL49859.1"/>
    </source>
</evidence>
<proteinExistence type="predicted"/>
<dbReference type="InterPro" id="IPR011044">
    <property type="entry name" value="Quino_amine_DH_bsu"/>
</dbReference>
<dbReference type="Proteomes" id="UP000031938">
    <property type="component" value="Unassembled WGS sequence"/>
</dbReference>
<protein>
    <recommendedName>
        <fullName evidence="3">CBM-cenC domain-containing protein</fullName>
    </recommendedName>
</protein>
<dbReference type="PATRIC" id="fig|889306.3.peg.1336"/>
<keyword evidence="2" id="KW-1185">Reference proteome</keyword>
<dbReference type="Gene3D" id="2.130.10.10">
    <property type="entry name" value="YVTN repeat-like/Quinoprotein amine dehydrogenase"/>
    <property type="match status" value="2"/>
</dbReference>
<dbReference type="RefSeq" id="WP_041087124.1">
    <property type="nucleotide sequence ID" value="NZ_JXRP01000009.1"/>
</dbReference>
<reference evidence="1 2" key="1">
    <citation type="submission" date="2015-01" db="EMBL/GenBank/DDBJ databases">
        <title>Genome sequencing of Jeotgalibacillus soli.</title>
        <authorList>
            <person name="Goh K.M."/>
            <person name="Chan K.-G."/>
            <person name="Yaakop A.S."/>
            <person name="Ee R."/>
            <person name="Gan H.M."/>
            <person name="Chan C.S."/>
        </authorList>
    </citation>
    <scope>NUCLEOTIDE SEQUENCE [LARGE SCALE GENOMIC DNA]</scope>
    <source>
        <strain evidence="1 2">P9</strain>
    </source>
</reference>
<accession>A0A0C2S753</accession>
<organism evidence="1 2">
    <name type="scientific">Jeotgalibacillus soli</name>
    <dbReference type="NCBI Taxonomy" id="889306"/>
    <lineage>
        <taxon>Bacteria</taxon>
        <taxon>Bacillati</taxon>
        <taxon>Bacillota</taxon>
        <taxon>Bacilli</taxon>
        <taxon>Bacillales</taxon>
        <taxon>Caryophanaceae</taxon>
        <taxon>Jeotgalibacillus</taxon>
    </lineage>
</organism>
<dbReference type="SUPFAM" id="SSF50969">
    <property type="entry name" value="YVTN repeat-like/Quinoprotein amine dehydrogenase"/>
    <property type="match status" value="1"/>
</dbReference>
<dbReference type="STRING" id="889306.KP78_13270"/>
<dbReference type="Gene3D" id="2.60.120.260">
    <property type="entry name" value="Galactose-binding domain-like"/>
    <property type="match status" value="1"/>
</dbReference>
<dbReference type="OrthoDB" id="843723at2"/>
<gene>
    <name evidence="1" type="ORF">KP78_13270</name>
</gene>
<name>A0A0C2S753_9BACL</name>
<evidence type="ECO:0000313" key="2">
    <source>
        <dbReference type="Proteomes" id="UP000031938"/>
    </source>
</evidence>
<evidence type="ECO:0008006" key="3">
    <source>
        <dbReference type="Google" id="ProtNLM"/>
    </source>
</evidence>
<dbReference type="EMBL" id="JXRP01000009">
    <property type="protein sequence ID" value="KIL49859.1"/>
    <property type="molecule type" value="Genomic_DNA"/>
</dbReference>
<dbReference type="PANTHER" id="PTHR40274">
    <property type="entry name" value="VIRGINIAMYCIN B LYASE"/>
    <property type="match status" value="1"/>
</dbReference>
<dbReference type="PANTHER" id="PTHR40274:SF3">
    <property type="entry name" value="VIRGINIAMYCIN B LYASE"/>
    <property type="match status" value="1"/>
</dbReference>